<comment type="caution">
    <text evidence="1">The sequence shown here is derived from an EMBL/GenBank/DDBJ whole genome shotgun (WGS) entry which is preliminary data.</text>
</comment>
<evidence type="ECO:0000313" key="2">
    <source>
        <dbReference type="Proteomes" id="UP001163835"/>
    </source>
</evidence>
<reference evidence="1" key="1">
    <citation type="submission" date="2022-09" db="EMBL/GenBank/DDBJ databases">
        <title>A Global Phylogenomic Analysis of the Shiitake Genus Lentinula.</title>
        <authorList>
            <consortium name="DOE Joint Genome Institute"/>
            <person name="Sierra-Patev S."/>
            <person name="Min B."/>
            <person name="Naranjo-Ortiz M."/>
            <person name="Looney B."/>
            <person name="Konkel Z."/>
            <person name="Slot J.C."/>
            <person name="Sakamoto Y."/>
            <person name="Steenwyk J.L."/>
            <person name="Rokas A."/>
            <person name="Carro J."/>
            <person name="Camarero S."/>
            <person name="Ferreira P."/>
            <person name="Molpeceres G."/>
            <person name="Ruiz-Duenas F.J."/>
            <person name="Serrano A."/>
            <person name="Henrissat B."/>
            <person name="Drula E."/>
            <person name="Hughes K.W."/>
            <person name="Mata J.L."/>
            <person name="Ishikawa N.K."/>
            <person name="Vargas-Isla R."/>
            <person name="Ushijima S."/>
            <person name="Smith C.A."/>
            <person name="Ahrendt S."/>
            <person name="Andreopoulos W."/>
            <person name="He G."/>
            <person name="Labutti K."/>
            <person name="Lipzen A."/>
            <person name="Ng V."/>
            <person name="Riley R."/>
            <person name="Sandor L."/>
            <person name="Barry K."/>
            <person name="Martinez A.T."/>
            <person name="Xiao Y."/>
            <person name="Gibbons J.G."/>
            <person name="Terashima K."/>
            <person name="Grigoriev I.V."/>
            <person name="Hibbett D.S."/>
        </authorList>
    </citation>
    <scope>NUCLEOTIDE SEQUENCE</scope>
    <source>
        <strain evidence="1">TMI1499</strain>
    </source>
</reference>
<gene>
    <name evidence="1" type="ORF">F5876DRAFT_63263</name>
</gene>
<keyword evidence="2" id="KW-1185">Reference proteome</keyword>
<dbReference type="EMBL" id="MU794997">
    <property type="protein sequence ID" value="KAJ3813292.1"/>
    <property type="molecule type" value="Genomic_DNA"/>
</dbReference>
<protein>
    <submittedName>
        <fullName evidence="1">Uncharacterized protein</fullName>
    </submittedName>
</protein>
<evidence type="ECO:0000313" key="1">
    <source>
        <dbReference type="EMBL" id="KAJ3813292.1"/>
    </source>
</evidence>
<dbReference type="Proteomes" id="UP001163835">
    <property type="component" value="Unassembled WGS sequence"/>
</dbReference>
<accession>A0ACC1U950</accession>
<organism evidence="1 2">
    <name type="scientific">Lentinula aff. lateritia</name>
    <dbReference type="NCBI Taxonomy" id="2804960"/>
    <lineage>
        <taxon>Eukaryota</taxon>
        <taxon>Fungi</taxon>
        <taxon>Dikarya</taxon>
        <taxon>Basidiomycota</taxon>
        <taxon>Agaricomycotina</taxon>
        <taxon>Agaricomycetes</taxon>
        <taxon>Agaricomycetidae</taxon>
        <taxon>Agaricales</taxon>
        <taxon>Marasmiineae</taxon>
        <taxon>Omphalotaceae</taxon>
        <taxon>Lentinula</taxon>
    </lineage>
</organism>
<sequence>MSDTSLQSLNVEMTALNVEHVETLTEEQVEAATEMCDRCYYGDISIKALIGGNWDIQADYWRSLIRAGLLEGRVYVVKDQKYQIVSIGVWFEAGNDLFQTFVYHTMANVSKKGWTKEDKAHRWWCANLATDPEYQGRGCATRIVQQALKDAEENGCTLGLATGPELNVQKYLAMGFRKRSEEQHDGAVRGANNDKFRNFPLVPPDYRDSICIELCASYPIRSLEFFKLVGAG</sequence>
<proteinExistence type="predicted"/>
<name>A0ACC1U950_9AGAR</name>